<name>A0ABP8Z6U7_9ACTN</name>
<evidence type="ECO:0000313" key="1">
    <source>
        <dbReference type="EMBL" id="GAA4748407.1"/>
    </source>
</evidence>
<gene>
    <name evidence="1" type="ORF">GCM10023350_36670</name>
</gene>
<proteinExistence type="predicted"/>
<sequence>MADEISLVVSQDQALVLFEWLARTGNAGEPAPFEDQAEQRVLWDLESVLEAALTEPLDDDYQPKLEAARSRVRDS</sequence>
<dbReference type="RefSeq" id="WP_345528372.1">
    <property type="nucleotide sequence ID" value="NZ_BAABKN010000023.1"/>
</dbReference>
<dbReference type="Proteomes" id="UP001499882">
    <property type="component" value="Unassembled WGS sequence"/>
</dbReference>
<organism evidence="1 2">
    <name type="scientific">Nocardioides endophyticus</name>
    <dbReference type="NCBI Taxonomy" id="1353775"/>
    <lineage>
        <taxon>Bacteria</taxon>
        <taxon>Bacillati</taxon>
        <taxon>Actinomycetota</taxon>
        <taxon>Actinomycetes</taxon>
        <taxon>Propionibacteriales</taxon>
        <taxon>Nocardioidaceae</taxon>
        <taxon>Nocardioides</taxon>
    </lineage>
</organism>
<accession>A0ABP8Z6U7</accession>
<dbReference type="EMBL" id="BAABKN010000023">
    <property type="protein sequence ID" value="GAA4748407.1"/>
    <property type="molecule type" value="Genomic_DNA"/>
</dbReference>
<protein>
    <submittedName>
        <fullName evidence="1">Uncharacterized protein</fullName>
    </submittedName>
</protein>
<keyword evidence="2" id="KW-1185">Reference proteome</keyword>
<reference evidence="2" key="1">
    <citation type="journal article" date="2019" name="Int. J. Syst. Evol. Microbiol.">
        <title>The Global Catalogue of Microorganisms (GCM) 10K type strain sequencing project: providing services to taxonomists for standard genome sequencing and annotation.</title>
        <authorList>
            <consortium name="The Broad Institute Genomics Platform"/>
            <consortium name="The Broad Institute Genome Sequencing Center for Infectious Disease"/>
            <person name="Wu L."/>
            <person name="Ma J."/>
        </authorList>
    </citation>
    <scope>NUCLEOTIDE SEQUENCE [LARGE SCALE GENOMIC DNA]</scope>
    <source>
        <strain evidence="2">JCM 18532</strain>
    </source>
</reference>
<comment type="caution">
    <text evidence="1">The sequence shown here is derived from an EMBL/GenBank/DDBJ whole genome shotgun (WGS) entry which is preliminary data.</text>
</comment>
<evidence type="ECO:0000313" key="2">
    <source>
        <dbReference type="Proteomes" id="UP001499882"/>
    </source>
</evidence>